<dbReference type="AlphaFoldDB" id="A0A0E9QW46"/>
<reference evidence="1" key="1">
    <citation type="submission" date="2014-11" db="EMBL/GenBank/DDBJ databases">
        <authorList>
            <person name="Amaro Gonzalez C."/>
        </authorList>
    </citation>
    <scope>NUCLEOTIDE SEQUENCE</scope>
</reference>
<name>A0A0E9QW46_ANGAN</name>
<sequence>MGVRVKRLTNLVDNGLHFSQPELKVSGTRLTT</sequence>
<reference evidence="1" key="2">
    <citation type="journal article" date="2015" name="Fish Shellfish Immunol.">
        <title>Early steps in the European eel (Anguilla anguilla)-Vibrio vulnificus interaction in the gills: Role of the RtxA13 toxin.</title>
        <authorList>
            <person name="Callol A."/>
            <person name="Pajuelo D."/>
            <person name="Ebbesson L."/>
            <person name="Teles M."/>
            <person name="MacKenzie S."/>
            <person name="Amaro C."/>
        </authorList>
    </citation>
    <scope>NUCLEOTIDE SEQUENCE</scope>
</reference>
<protein>
    <submittedName>
        <fullName evidence="1">Uncharacterized protein</fullName>
    </submittedName>
</protein>
<proteinExistence type="predicted"/>
<dbReference type="EMBL" id="GBXM01088117">
    <property type="protein sequence ID" value="JAH20460.1"/>
    <property type="molecule type" value="Transcribed_RNA"/>
</dbReference>
<evidence type="ECO:0000313" key="1">
    <source>
        <dbReference type="EMBL" id="JAH20460.1"/>
    </source>
</evidence>
<accession>A0A0E9QW46</accession>
<organism evidence="1">
    <name type="scientific">Anguilla anguilla</name>
    <name type="common">European freshwater eel</name>
    <name type="synonym">Muraena anguilla</name>
    <dbReference type="NCBI Taxonomy" id="7936"/>
    <lineage>
        <taxon>Eukaryota</taxon>
        <taxon>Metazoa</taxon>
        <taxon>Chordata</taxon>
        <taxon>Craniata</taxon>
        <taxon>Vertebrata</taxon>
        <taxon>Euteleostomi</taxon>
        <taxon>Actinopterygii</taxon>
        <taxon>Neopterygii</taxon>
        <taxon>Teleostei</taxon>
        <taxon>Anguilliformes</taxon>
        <taxon>Anguillidae</taxon>
        <taxon>Anguilla</taxon>
    </lineage>
</organism>